<dbReference type="EMBL" id="JANKBY010000545">
    <property type="protein sequence ID" value="MCR1825075.1"/>
    <property type="molecule type" value="Genomic_DNA"/>
</dbReference>
<dbReference type="AlphaFoldDB" id="A0A9X2S387"/>
<name>A0A9X2S387_9FIRM</name>
<evidence type="ECO:0000313" key="2">
    <source>
        <dbReference type="Proteomes" id="UP001140817"/>
    </source>
</evidence>
<proteinExistence type="predicted"/>
<reference evidence="1" key="1">
    <citation type="submission" date="2022-07" db="EMBL/GenBank/DDBJ databases">
        <title>Enhanced cultured diversity of the mouse gut microbiota enables custom-made synthetic communities.</title>
        <authorList>
            <person name="Afrizal A."/>
        </authorList>
    </citation>
    <scope>NUCLEOTIDE SEQUENCE</scope>
    <source>
        <strain evidence="1">DSM 29186</strain>
    </source>
</reference>
<sequence length="71" mass="8398">MKTRRWIWRQVEVGKIISKTRNIFVPIDGFRHSNFESVVKARDELANLFTEIFNCDVIVGIVDKDNKEINF</sequence>
<comment type="caution">
    <text evidence="1">The sequence shown here is derived from an EMBL/GenBank/DDBJ whole genome shotgun (WGS) entry which is preliminary data.</text>
</comment>
<organism evidence="1 2">
    <name type="scientific">Terrisporobacter muris</name>
    <dbReference type="NCBI Taxonomy" id="2963284"/>
    <lineage>
        <taxon>Bacteria</taxon>
        <taxon>Bacillati</taxon>
        <taxon>Bacillota</taxon>
        <taxon>Clostridia</taxon>
        <taxon>Peptostreptococcales</taxon>
        <taxon>Peptostreptococcaceae</taxon>
        <taxon>Terrisporobacter</taxon>
    </lineage>
</organism>
<evidence type="ECO:0000313" key="1">
    <source>
        <dbReference type="EMBL" id="MCR1825075.1"/>
    </source>
</evidence>
<protein>
    <submittedName>
        <fullName evidence="1">Uncharacterized protein</fullName>
    </submittedName>
</protein>
<keyword evidence="2" id="KW-1185">Reference proteome</keyword>
<accession>A0A9X2S387</accession>
<dbReference type="Proteomes" id="UP001140817">
    <property type="component" value="Unassembled WGS sequence"/>
</dbReference>
<gene>
    <name evidence="1" type="ORF">NSA58_20220</name>
</gene>